<feature type="transmembrane region" description="Helical" evidence="10">
    <location>
        <begin position="261"/>
        <end position="279"/>
    </location>
</feature>
<evidence type="ECO:0000256" key="1">
    <source>
        <dbReference type="ARBA" id="ARBA00004141"/>
    </source>
</evidence>
<dbReference type="SMART" id="SM00184">
    <property type="entry name" value="RING"/>
    <property type="match status" value="1"/>
</dbReference>
<dbReference type="GO" id="GO:0015144">
    <property type="term" value="F:carbohydrate transmembrane transporter activity"/>
    <property type="evidence" value="ECO:0007669"/>
    <property type="project" value="InterPro"/>
</dbReference>
<dbReference type="PROSITE" id="PS50089">
    <property type="entry name" value="ZF_RING_2"/>
    <property type="match status" value="1"/>
</dbReference>
<name>A0AAE9E4E5_CAEBR</name>
<evidence type="ECO:0000256" key="10">
    <source>
        <dbReference type="SAM" id="Phobius"/>
    </source>
</evidence>
<feature type="transmembrane region" description="Helical" evidence="10">
    <location>
        <begin position="291"/>
        <end position="317"/>
    </location>
</feature>
<dbReference type="PROSITE" id="PS00518">
    <property type="entry name" value="ZF_RING_1"/>
    <property type="match status" value="1"/>
</dbReference>
<feature type="transmembrane region" description="Helical" evidence="10">
    <location>
        <begin position="329"/>
        <end position="350"/>
    </location>
</feature>
<dbReference type="PANTHER" id="PTHR16119">
    <property type="entry name" value="TRANSMEMBRANE PROTEIN 144"/>
    <property type="match status" value="1"/>
</dbReference>
<evidence type="ECO:0000313" key="12">
    <source>
        <dbReference type="EMBL" id="UMM13842.1"/>
    </source>
</evidence>
<dbReference type="Pfam" id="PF13445">
    <property type="entry name" value="zf-RING_UBOX"/>
    <property type="match status" value="1"/>
</dbReference>
<organism evidence="12 13">
    <name type="scientific">Caenorhabditis briggsae</name>
    <dbReference type="NCBI Taxonomy" id="6238"/>
    <lineage>
        <taxon>Eukaryota</taxon>
        <taxon>Metazoa</taxon>
        <taxon>Ecdysozoa</taxon>
        <taxon>Nematoda</taxon>
        <taxon>Chromadorea</taxon>
        <taxon>Rhabditida</taxon>
        <taxon>Rhabditina</taxon>
        <taxon>Rhabditomorpha</taxon>
        <taxon>Rhabditoidea</taxon>
        <taxon>Rhabditidae</taxon>
        <taxon>Peloderinae</taxon>
        <taxon>Caenorhabditis</taxon>
    </lineage>
</organism>
<dbReference type="GO" id="GO:0016020">
    <property type="term" value="C:membrane"/>
    <property type="evidence" value="ECO:0007669"/>
    <property type="project" value="UniProtKB-SubCell"/>
</dbReference>
<keyword evidence="3 10" id="KW-0812">Transmembrane</keyword>
<dbReference type="Gene3D" id="3.30.40.10">
    <property type="entry name" value="Zinc/RING finger domain, C3HC4 (zinc finger)"/>
    <property type="match status" value="1"/>
</dbReference>
<feature type="transmembrane region" description="Helical" evidence="10">
    <location>
        <begin position="457"/>
        <end position="478"/>
    </location>
</feature>
<dbReference type="Pfam" id="PF07857">
    <property type="entry name" value="TMEM144"/>
    <property type="match status" value="1"/>
</dbReference>
<accession>A0AAE9E4E5</accession>
<dbReference type="EMBL" id="CP092620">
    <property type="protein sequence ID" value="UMM13842.1"/>
    <property type="molecule type" value="Genomic_DNA"/>
</dbReference>
<comment type="similarity">
    <text evidence="2">Belongs to the TMEM144 family.</text>
</comment>
<keyword evidence="4" id="KW-0479">Metal-binding</keyword>
<dbReference type="PANTHER" id="PTHR16119:SF15">
    <property type="entry name" value="TRANSMEMBRANE PROTEIN 144 HOMOLOG"/>
    <property type="match status" value="1"/>
</dbReference>
<evidence type="ECO:0000313" key="13">
    <source>
        <dbReference type="Proteomes" id="UP000829354"/>
    </source>
</evidence>
<keyword evidence="7 10" id="KW-1133">Transmembrane helix</keyword>
<feature type="transmembrane region" description="Helical" evidence="10">
    <location>
        <begin position="589"/>
        <end position="608"/>
    </location>
</feature>
<keyword evidence="5 9" id="KW-0863">Zinc-finger</keyword>
<feature type="domain" description="RING-type" evidence="11">
    <location>
        <begin position="181"/>
        <end position="227"/>
    </location>
</feature>
<dbReference type="InterPro" id="IPR010651">
    <property type="entry name" value="Sugar_transport"/>
</dbReference>
<feature type="transmembrane region" description="Helical" evidence="10">
    <location>
        <begin position="563"/>
        <end position="580"/>
    </location>
</feature>
<evidence type="ECO:0000256" key="2">
    <source>
        <dbReference type="ARBA" id="ARBA00005731"/>
    </source>
</evidence>
<evidence type="ECO:0000256" key="3">
    <source>
        <dbReference type="ARBA" id="ARBA00022692"/>
    </source>
</evidence>
<evidence type="ECO:0000256" key="4">
    <source>
        <dbReference type="ARBA" id="ARBA00022723"/>
    </source>
</evidence>
<evidence type="ECO:0000256" key="5">
    <source>
        <dbReference type="ARBA" id="ARBA00022771"/>
    </source>
</evidence>
<evidence type="ECO:0000256" key="8">
    <source>
        <dbReference type="ARBA" id="ARBA00023136"/>
    </source>
</evidence>
<keyword evidence="13" id="KW-1185">Reference proteome</keyword>
<evidence type="ECO:0000256" key="9">
    <source>
        <dbReference type="PROSITE-ProRule" id="PRU00175"/>
    </source>
</evidence>
<feature type="transmembrane region" description="Helical" evidence="10">
    <location>
        <begin position="498"/>
        <end position="519"/>
    </location>
</feature>
<evidence type="ECO:0000256" key="7">
    <source>
        <dbReference type="ARBA" id="ARBA00022989"/>
    </source>
</evidence>
<feature type="transmembrane region" description="Helical" evidence="10">
    <location>
        <begin position="378"/>
        <end position="397"/>
    </location>
</feature>
<dbReference type="InterPro" id="IPR001841">
    <property type="entry name" value="Znf_RING"/>
</dbReference>
<dbReference type="AlphaFoldDB" id="A0AAE9E4E5"/>
<feature type="transmembrane region" description="Helical" evidence="10">
    <location>
        <begin position="531"/>
        <end position="551"/>
    </location>
</feature>
<evidence type="ECO:0000259" key="11">
    <source>
        <dbReference type="PROSITE" id="PS50089"/>
    </source>
</evidence>
<evidence type="ECO:0000256" key="6">
    <source>
        <dbReference type="ARBA" id="ARBA00022833"/>
    </source>
</evidence>
<keyword evidence="8 10" id="KW-0472">Membrane</keyword>
<sequence length="614" mass="68470">MALRRSKRIAQIEKEKKKPVATVVTRSIVTRSATAAAVSSPIPRIPQVPKKSENEVLKEKLKRMQKTLSSTRARLLAEQRSGEVLQHRLAMTEIDNQRVTELDQEVKNLMDRTTVLAETQQKTIGELQLQIEECKDHDKFEEAMNKERQIGKKYRDDYLEECRKYTNNWEERNGPFPWRVCEICAFKFGEEAGRVPRVLRCGHTVCTDCAGNFINQNTNSLRCPFDRQFMQLGINGVNGIPKNFSAIEVRSSLEAVRKMSAIGYTACAVSSVFFGSMFVPVKSYDTRDGIFAQWMMSIAILLVGFVVFAYTGFIGFYPLAMLGGASWCIGNATAIPIIQRLGLAVSILIWNTSNCLTGWAGGRFGLFGMKPQVPASPYLNYLGLIFVIIGGSIFAQVKSEPVSSASSKKSNRASFDMENLNSEEKKALNTTESSDDGGLDTEIIKPKKDLNSGSQRLMAFITALIAGVFYGMTFVPVIRMIDNEDLYVGYPKDGLSYVFSHYFGIFITSTIIFVIYSIFRRNQPYAPPNLFLPGMAAGCFWAIAQTSFFVANQHLSSAVTFPIISQMPGCVAAAWSIFYYREIHGKRNFLLLGAAMSITITGAVLVGISKEFKF</sequence>
<keyword evidence="6" id="KW-0862">Zinc</keyword>
<reference evidence="12 13" key="1">
    <citation type="submission" date="2022-04" db="EMBL/GenBank/DDBJ databases">
        <title>Chromosome-level reference genomes for two strains of Caenorhabditis briggsae: an improved platform for comparative genomics.</title>
        <authorList>
            <person name="Stevens L."/>
            <person name="Andersen E."/>
        </authorList>
    </citation>
    <scope>NUCLEOTIDE SEQUENCE [LARGE SCALE GENOMIC DNA]</scope>
    <source>
        <strain evidence="12">VX34</strain>
        <tissue evidence="12">Whole-organism</tissue>
    </source>
</reference>
<dbReference type="SUPFAM" id="SSF57850">
    <property type="entry name" value="RING/U-box"/>
    <property type="match status" value="1"/>
</dbReference>
<proteinExistence type="inferred from homology"/>
<dbReference type="InterPro" id="IPR012435">
    <property type="entry name" value="TMEM144"/>
</dbReference>
<comment type="subcellular location">
    <subcellularLocation>
        <location evidence="1">Membrane</location>
        <topology evidence="1">Multi-pass membrane protein</topology>
    </subcellularLocation>
</comment>
<gene>
    <name evidence="12" type="ORF">L5515_001919</name>
</gene>
<dbReference type="Proteomes" id="UP000829354">
    <property type="component" value="Chromosome I"/>
</dbReference>
<dbReference type="InterPro" id="IPR027370">
    <property type="entry name" value="Znf-RING_euk"/>
</dbReference>
<dbReference type="InterPro" id="IPR017907">
    <property type="entry name" value="Znf_RING_CS"/>
</dbReference>
<dbReference type="InterPro" id="IPR013083">
    <property type="entry name" value="Znf_RING/FYVE/PHD"/>
</dbReference>
<dbReference type="GO" id="GO:0008270">
    <property type="term" value="F:zinc ion binding"/>
    <property type="evidence" value="ECO:0007669"/>
    <property type="project" value="UniProtKB-KW"/>
</dbReference>
<protein>
    <recommendedName>
        <fullName evidence="11">RING-type domain-containing protein</fullName>
    </recommendedName>
</protein>